<dbReference type="RefSeq" id="WP_158513174.1">
    <property type="nucleotide sequence ID" value="NZ_CP014671.1"/>
</dbReference>
<dbReference type="NCBIfam" id="TIGR03420">
    <property type="entry name" value="DnaA_homol_Hda"/>
    <property type="match status" value="1"/>
</dbReference>
<dbReference type="InterPro" id="IPR055199">
    <property type="entry name" value="Hda_lid"/>
</dbReference>
<name>A0A1B1YTL9_9GAMM</name>
<reference evidence="5" key="1">
    <citation type="submission" date="2016-03" db="EMBL/GenBank/DDBJ databases">
        <title>Complete genome sequence of Solimmundus cernigliae, representing a novel lineage of polycyclic aromatic hydrocarbon degraders within the Gammaproteobacteria.</title>
        <authorList>
            <person name="Singleton D.R."/>
            <person name="Dickey A.N."/>
            <person name="Scholl E.H."/>
            <person name="Wright F.A."/>
            <person name="Aitken M.D."/>
        </authorList>
    </citation>
    <scope>NUCLEOTIDE SEQUENCE [LARGE SCALE GENOMIC DNA]</scope>
    <source>
        <strain evidence="5">TR3.2</strain>
    </source>
</reference>
<organism evidence="4 5">
    <name type="scientific">Immundisolibacter cernigliae</name>
    <dbReference type="NCBI Taxonomy" id="1810504"/>
    <lineage>
        <taxon>Bacteria</taxon>
        <taxon>Pseudomonadati</taxon>
        <taxon>Pseudomonadota</taxon>
        <taxon>Gammaproteobacteria</taxon>
        <taxon>Immundisolibacterales</taxon>
        <taxon>Immundisolibacteraceae</taxon>
        <taxon>Immundisolibacter</taxon>
    </lineage>
</organism>
<dbReference type="PRINTS" id="PR00051">
    <property type="entry name" value="DNAA"/>
</dbReference>
<dbReference type="Gene3D" id="3.40.50.300">
    <property type="entry name" value="P-loop containing nucleotide triphosphate hydrolases"/>
    <property type="match status" value="1"/>
</dbReference>
<sequence>MLSAQQPLALSLRADQTFGSFISPPGTAATRALQLAQSLASGHERTPLYLWGPAGCGKTHLLTAALAAAATHGLRSAYLPLRELGAAGVVAAVSAFEQFALVCVDDLDAIAGDEPAELALFHLYDRLRANGGRIIVTGNATPTGLGLCRPELKSRLGWGVSCRLETLPDPDKRALLLRRAADQGLSLGEPVADYLLRHHSRDLHDLLTTLDRLDRATLAAQRHPTLPFVRQLLESVDAEQASAATPADSA</sequence>
<feature type="domain" description="Hda lid" evidence="3">
    <location>
        <begin position="169"/>
        <end position="233"/>
    </location>
</feature>
<keyword evidence="5" id="KW-1185">Reference proteome</keyword>
<dbReference type="Gene3D" id="1.10.8.60">
    <property type="match status" value="1"/>
</dbReference>
<dbReference type="FunCoup" id="A0A1B1YTL9">
    <property type="interactions" value="89"/>
</dbReference>
<dbReference type="InterPro" id="IPR020591">
    <property type="entry name" value="Chromosome_initiator_DnaA-like"/>
</dbReference>
<proteinExistence type="inferred from homology"/>
<keyword evidence="1" id="KW-0235">DNA replication</keyword>
<dbReference type="GO" id="GO:0032297">
    <property type="term" value="P:negative regulation of DNA-templated DNA replication initiation"/>
    <property type="evidence" value="ECO:0007669"/>
    <property type="project" value="InterPro"/>
</dbReference>
<evidence type="ECO:0000313" key="5">
    <source>
        <dbReference type="Proteomes" id="UP000092952"/>
    </source>
</evidence>
<dbReference type="InParanoid" id="A0A1B1YTL9"/>
<evidence type="ECO:0000313" key="4">
    <source>
        <dbReference type="EMBL" id="ANX04210.1"/>
    </source>
</evidence>
<accession>A0A1B1YTL9</accession>
<dbReference type="AlphaFoldDB" id="A0A1B1YTL9"/>
<dbReference type="EMBL" id="CP014671">
    <property type="protein sequence ID" value="ANX04210.1"/>
    <property type="molecule type" value="Genomic_DNA"/>
</dbReference>
<comment type="similarity">
    <text evidence="1">Belongs to the DnaA family.</text>
</comment>
<protein>
    <submittedName>
        <fullName evidence="4">Uncharacterized protein</fullName>
    </submittedName>
</protein>
<dbReference type="InterPro" id="IPR013317">
    <property type="entry name" value="DnaA_dom"/>
</dbReference>
<dbReference type="GO" id="GO:0006270">
    <property type="term" value="P:DNA replication initiation"/>
    <property type="evidence" value="ECO:0007669"/>
    <property type="project" value="TreeGrafter"/>
</dbReference>
<dbReference type="OrthoDB" id="9784878at2"/>
<dbReference type="KEGG" id="gbi:PG2T_08480"/>
<dbReference type="InterPro" id="IPR027417">
    <property type="entry name" value="P-loop_NTPase"/>
</dbReference>
<evidence type="ECO:0000259" key="3">
    <source>
        <dbReference type="Pfam" id="PF22688"/>
    </source>
</evidence>
<dbReference type="Proteomes" id="UP000092952">
    <property type="component" value="Chromosome"/>
</dbReference>
<dbReference type="PANTHER" id="PTHR30050:SF5">
    <property type="entry name" value="DNAA REGULATORY INACTIVATOR HDA"/>
    <property type="match status" value="1"/>
</dbReference>
<dbReference type="Pfam" id="PF00308">
    <property type="entry name" value="Bac_DnaA"/>
    <property type="match status" value="1"/>
</dbReference>
<gene>
    <name evidence="4" type="ORF">PG2T_08480</name>
</gene>
<dbReference type="Pfam" id="PF22688">
    <property type="entry name" value="Hda_lid"/>
    <property type="match status" value="1"/>
</dbReference>
<dbReference type="SUPFAM" id="SSF52540">
    <property type="entry name" value="P-loop containing nucleoside triphosphate hydrolases"/>
    <property type="match status" value="1"/>
</dbReference>
<evidence type="ECO:0000256" key="1">
    <source>
        <dbReference type="RuleBase" id="RU004227"/>
    </source>
</evidence>
<feature type="domain" description="Chromosomal replication initiator protein DnaA ATPAse" evidence="2">
    <location>
        <begin position="14"/>
        <end position="162"/>
    </location>
</feature>
<dbReference type="PANTHER" id="PTHR30050">
    <property type="entry name" value="CHROMOSOMAL REPLICATION INITIATOR PROTEIN DNAA"/>
    <property type="match status" value="1"/>
</dbReference>
<dbReference type="STRING" id="1810504.PG2T_08480"/>
<evidence type="ECO:0000259" key="2">
    <source>
        <dbReference type="Pfam" id="PF00308"/>
    </source>
</evidence>
<dbReference type="InterPro" id="IPR017788">
    <property type="entry name" value="Hda"/>
</dbReference>